<gene>
    <name evidence="1" type="ORF">AURDEDRAFT_175891</name>
</gene>
<dbReference type="AlphaFoldDB" id="J0CWM7"/>
<accession>J0CWM7</accession>
<dbReference type="EMBL" id="JH687907">
    <property type="protein sequence ID" value="EJD35052.1"/>
    <property type="molecule type" value="Genomic_DNA"/>
</dbReference>
<keyword evidence="2" id="KW-1185">Reference proteome</keyword>
<proteinExistence type="predicted"/>
<dbReference type="Proteomes" id="UP000006514">
    <property type="component" value="Unassembled WGS sequence"/>
</dbReference>
<organism evidence="1 2">
    <name type="scientific">Auricularia subglabra (strain TFB-10046 / SS5)</name>
    <name type="common">White-rot fungus</name>
    <name type="synonym">Auricularia delicata (strain TFB10046)</name>
    <dbReference type="NCBI Taxonomy" id="717982"/>
    <lineage>
        <taxon>Eukaryota</taxon>
        <taxon>Fungi</taxon>
        <taxon>Dikarya</taxon>
        <taxon>Basidiomycota</taxon>
        <taxon>Agaricomycotina</taxon>
        <taxon>Agaricomycetes</taxon>
        <taxon>Auriculariales</taxon>
        <taxon>Auriculariaceae</taxon>
        <taxon>Auricularia</taxon>
    </lineage>
</organism>
<evidence type="ECO:0000313" key="1">
    <source>
        <dbReference type="EMBL" id="EJD35052.1"/>
    </source>
</evidence>
<protein>
    <submittedName>
        <fullName evidence="1">Uncharacterized protein</fullName>
    </submittedName>
</protein>
<evidence type="ECO:0000313" key="2">
    <source>
        <dbReference type="Proteomes" id="UP000006514"/>
    </source>
</evidence>
<name>J0CWM7_AURST</name>
<reference evidence="2" key="1">
    <citation type="journal article" date="2012" name="Science">
        <title>The Paleozoic origin of enzymatic lignin decomposition reconstructed from 31 fungal genomes.</title>
        <authorList>
            <person name="Floudas D."/>
            <person name="Binder M."/>
            <person name="Riley R."/>
            <person name="Barry K."/>
            <person name="Blanchette R.A."/>
            <person name="Henrissat B."/>
            <person name="Martinez A.T."/>
            <person name="Otillar R."/>
            <person name="Spatafora J.W."/>
            <person name="Yadav J.S."/>
            <person name="Aerts A."/>
            <person name="Benoit I."/>
            <person name="Boyd A."/>
            <person name="Carlson A."/>
            <person name="Copeland A."/>
            <person name="Coutinho P.M."/>
            <person name="de Vries R.P."/>
            <person name="Ferreira P."/>
            <person name="Findley K."/>
            <person name="Foster B."/>
            <person name="Gaskell J."/>
            <person name="Glotzer D."/>
            <person name="Gorecki P."/>
            <person name="Heitman J."/>
            <person name="Hesse C."/>
            <person name="Hori C."/>
            <person name="Igarashi K."/>
            <person name="Jurgens J.A."/>
            <person name="Kallen N."/>
            <person name="Kersten P."/>
            <person name="Kohler A."/>
            <person name="Kuees U."/>
            <person name="Kumar T.K.A."/>
            <person name="Kuo A."/>
            <person name="LaButti K."/>
            <person name="Larrondo L.F."/>
            <person name="Lindquist E."/>
            <person name="Ling A."/>
            <person name="Lombard V."/>
            <person name="Lucas S."/>
            <person name="Lundell T."/>
            <person name="Martin R."/>
            <person name="McLaughlin D.J."/>
            <person name="Morgenstern I."/>
            <person name="Morin E."/>
            <person name="Murat C."/>
            <person name="Nagy L.G."/>
            <person name="Nolan M."/>
            <person name="Ohm R.A."/>
            <person name="Patyshakuliyeva A."/>
            <person name="Rokas A."/>
            <person name="Ruiz-Duenas F.J."/>
            <person name="Sabat G."/>
            <person name="Salamov A."/>
            <person name="Samejima M."/>
            <person name="Schmutz J."/>
            <person name="Slot J.C."/>
            <person name="St John F."/>
            <person name="Stenlid J."/>
            <person name="Sun H."/>
            <person name="Sun S."/>
            <person name="Syed K."/>
            <person name="Tsang A."/>
            <person name="Wiebenga A."/>
            <person name="Young D."/>
            <person name="Pisabarro A."/>
            <person name="Eastwood D.C."/>
            <person name="Martin F."/>
            <person name="Cullen D."/>
            <person name="Grigoriev I.V."/>
            <person name="Hibbett D.S."/>
        </authorList>
    </citation>
    <scope>NUCLEOTIDE SEQUENCE [LARGE SCALE GENOMIC DNA]</scope>
    <source>
        <strain evidence="2">TFB10046</strain>
    </source>
</reference>
<dbReference type="InParanoid" id="J0CWM7"/>
<dbReference type="KEGG" id="adl:AURDEDRAFT_175891"/>
<sequence length="347" mass="38828">MRCTATARLALLEAALQRSKGRLLDLTATCLGISHDSDRLTLTKGPFYDQDNPDVERRATELICRQGPRLFSLCLCYEGAASVLEGKDLFPFLERLWILADTLLDFDLNRAPRLHTIRDFLPNPSLARSLACIDVSLARVDISHLFATTSLTERLIGPLTKRLIVRDVSRSVADHIPQGTPDASLESVEWHGKTSNVGLMAPSIPRHWIAPERAFKIVSYDLSHAATVFPKFIRDLKLASQAGKWYLDIRSARRDPDVLRGMHFWTAGEAWDGHHSRYDTTLSLRLAKSDNREPPDGLPSIDLIEILHDELASRETRIGISLLYRMSVEGSTDAARGGTSRSQTLCY</sequence>